<dbReference type="InterPro" id="IPR011146">
    <property type="entry name" value="HIT-like"/>
</dbReference>
<dbReference type="EMBL" id="PNRF01000012">
    <property type="protein sequence ID" value="PMR76426.1"/>
    <property type="molecule type" value="Genomic_DNA"/>
</dbReference>
<organism evidence="5 6">
    <name type="scientific">Billgrantia endophytica</name>
    <dbReference type="NCBI Taxonomy" id="2033802"/>
    <lineage>
        <taxon>Bacteria</taxon>
        <taxon>Pseudomonadati</taxon>
        <taxon>Pseudomonadota</taxon>
        <taxon>Gammaproteobacteria</taxon>
        <taxon>Oceanospirillales</taxon>
        <taxon>Halomonadaceae</taxon>
        <taxon>Billgrantia</taxon>
    </lineage>
</organism>
<dbReference type="SUPFAM" id="SSF54197">
    <property type="entry name" value="HIT-like"/>
    <property type="match status" value="1"/>
</dbReference>
<proteinExistence type="predicted"/>
<sequence>MASIFTRIIQGEIPGHFVWEDEQCVAIMTLNPMRPGHLLVIPRQEIDHWDDLPPGLAAHLMSVSQTLAKALKQAFPCERVAMMIVGLEVPHVHLHLAPIDAMEDIRLEGLAQAEPGQLAEAAERIRAVL</sequence>
<dbReference type="InterPro" id="IPR036265">
    <property type="entry name" value="HIT-like_sf"/>
</dbReference>
<evidence type="ECO:0000256" key="3">
    <source>
        <dbReference type="PROSITE-ProRule" id="PRU00464"/>
    </source>
</evidence>
<dbReference type="RefSeq" id="WP_102652330.1">
    <property type="nucleotide sequence ID" value="NZ_PNRF01000012.1"/>
</dbReference>
<evidence type="ECO:0000256" key="1">
    <source>
        <dbReference type="PIRSR" id="PIRSR601310-1"/>
    </source>
</evidence>
<dbReference type="PRINTS" id="PR00332">
    <property type="entry name" value="HISTRIAD"/>
</dbReference>
<evidence type="ECO:0000259" key="4">
    <source>
        <dbReference type="PROSITE" id="PS51084"/>
    </source>
</evidence>
<accession>A0A2N7U7L5</accession>
<gene>
    <name evidence="5" type="ORF">C1H69_05090</name>
</gene>
<evidence type="ECO:0000256" key="2">
    <source>
        <dbReference type="PIRSR" id="PIRSR601310-3"/>
    </source>
</evidence>
<feature type="short sequence motif" description="Histidine triad motif" evidence="2 3">
    <location>
        <begin position="91"/>
        <end position="95"/>
    </location>
</feature>
<dbReference type="AlphaFoldDB" id="A0A2N7U7L5"/>
<name>A0A2N7U7L5_9GAMM</name>
<dbReference type="Gene3D" id="3.30.428.10">
    <property type="entry name" value="HIT-like"/>
    <property type="match status" value="1"/>
</dbReference>
<dbReference type="PROSITE" id="PS51084">
    <property type="entry name" value="HIT_2"/>
    <property type="match status" value="1"/>
</dbReference>
<dbReference type="InterPro" id="IPR001310">
    <property type="entry name" value="Histidine_triad_HIT"/>
</dbReference>
<dbReference type="PANTHER" id="PTHR46648:SF1">
    <property type="entry name" value="ADENOSINE 5'-MONOPHOSPHORAMIDASE HNT1"/>
    <property type="match status" value="1"/>
</dbReference>
<feature type="domain" description="HIT" evidence="4">
    <location>
        <begin position="4"/>
        <end position="107"/>
    </location>
</feature>
<evidence type="ECO:0000313" key="6">
    <source>
        <dbReference type="Proteomes" id="UP000235803"/>
    </source>
</evidence>
<dbReference type="GO" id="GO:0009117">
    <property type="term" value="P:nucleotide metabolic process"/>
    <property type="evidence" value="ECO:0007669"/>
    <property type="project" value="TreeGrafter"/>
</dbReference>
<dbReference type="Pfam" id="PF01230">
    <property type="entry name" value="HIT"/>
    <property type="match status" value="1"/>
</dbReference>
<reference evidence="5 6" key="1">
    <citation type="submission" date="2018-01" db="EMBL/GenBank/DDBJ databases">
        <title>Halomonas endophytica sp. nov., isolated from storage liquid in the stems of Populus euphratica.</title>
        <authorList>
            <person name="Chen C."/>
        </authorList>
    </citation>
    <scope>NUCLEOTIDE SEQUENCE [LARGE SCALE GENOMIC DNA]</scope>
    <source>
        <strain evidence="5 6">MC28</strain>
    </source>
</reference>
<comment type="caution">
    <text evidence="5">The sequence shown here is derived from an EMBL/GenBank/DDBJ whole genome shotgun (WGS) entry which is preliminary data.</text>
</comment>
<protein>
    <submittedName>
        <fullName evidence="5">HIT family protein</fullName>
    </submittedName>
</protein>
<feature type="active site" description="Tele-AMP-histidine intermediate" evidence="1">
    <location>
        <position position="93"/>
    </location>
</feature>
<keyword evidence="6" id="KW-1185">Reference proteome</keyword>
<dbReference type="GO" id="GO:0003824">
    <property type="term" value="F:catalytic activity"/>
    <property type="evidence" value="ECO:0007669"/>
    <property type="project" value="InterPro"/>
</dbReference>
<dbReference type="OrthoDB" id="9784774at2"/>
<dbReference type="Proteomes" id="UP000235803">
    <property type="component" value="Unassembled WGS sequence"/>
</dbReference>
<evidence type="ECO:0000313" key="5">
    <source>
        <dbReference type="EMBL" id="PMR76426.1"/>
    </source>
</evidence>
<dbReference type="PANTHER" id="PTHR46648">
    <property type="entry name" value="HIT FAMILY PROTEIN 1"/>
    <property type="match status" value="1"/>
</dbReference>